<comment type="caution">
    <text evidence="3">The sequence shown here is derived from an EMBL/GenBank/DDBJ whole genome shotgun (WGS) entry which is preliminary data.</text>
</comment>
<feature type="domain" description="Glycoside-hydrolase family GH114 TIM-barrel" evidence="2">
    <location>
        <begin position="58"/>
        <end position="276"/>
    </location>
</feature>
<organism evidence="3 4">
    <name type="scientific">Labedella endophytica</name>
    <dbReference type="NCBI Taxonomy" id="1523160"/>
    <lineage>
        <taxon>Bacteria</taxon>
        <taxon>Bacillati</taxon>
        <taxon>Actinomycetota</taxon>
        <taxon>Actinomycetes</taxon>
        <taxon>Micrococcales</taxon>
        <taxon>Microbacteriaceae</taxon>
        <taxon>Labedella</taxon>
    </lineage>
</organism>
<feature type="chain" id="PRO_5038906236" description="Glycoside-hydrolase family GH114 TIM-barrel domain-containing protein" evidence="1">
    <location>
        <begin position="28"/>
        <end position="289"/>
    </location>
</feature>
<dbReference type="Gene3D" id="3.20.20.70">
    <property type="entry name" value="Aldolase class I"/>
    <property type="match status" value="1"/>
</dbReference>
<dbReference type="PANTHER" id="PTHR35273">
    <property type="entry name" value="ALPHA-1,4 POLYGALACTOSAMINIDASE, PUTATIVE (AFU_ORTHOLOGUE AFUA_3G07890)-RELATED"/>
    <property type="match status" value="1"/>
</dbReference>
<name>A0A3S0X9A9_9MICO</name>
<accession>A0A3S0X9A9</accession>
<evidence type="ECO:0000259" key="2">
    <source>
        <dbReference type="Pfam" id="PF03537"/>
    </source>
</evidence>
<dbReference type="PANTHER" id="PTHR35273:SF2">
    <property type="entry name" value="ALPHA-GALACTOSIDASE"/>
    <property type="match status" value="1"/>
</dbReference>
<sequence>MRAERHRARIAALATAALLVTSLAACGSPEDPVDHLRLPPEATTGVSHAPFPAGAGVDYQLGGAYPPADGVGIVARDSTEEPAAGVWSICYVNGFQTQPGESEEWLAERPELVLHVDGEPFADPNWPDEYVLDTSTPANRLAIMGVIGSIIDGCSDAGFQAVEIDNLDSFSRSGDQLAAEDNIALAALFAERAHADGMAIGQKNAAELSGDLKRTVGFDFAVSEECHRFEECAAYTDVYGSSVIDIEYTDDLRGSFADVCADPTTPPSVVLRDRDLLPSGEPGYVFETC</sequence>
<reference evidence="3 4" key="1">
    <citation type="submission" date="2018-12" db="EMBL/GenBank/DDBJ databases">
        <authorList>
            <person name="Li F."/>
        </authorList>
    </citation>
    <scope>NUCLEOTIDE SEQUENCE [LARGE SCALE GENOMIC DNA]</scope>
    <source>
        <strain evidence="3 4">EGI 6500705</strain>
    </source>
</reference>
<evidence type="ECO:0000313" key="3">
    <source>
        <dbReference type="EMBL" id="RUQ99143.1"/>
    </source>
</evidence>
<dbReference type="OrthoDB" id="319933at2"/>
<gene>
    <name evidence="3" type="ORF">ELQ94_12575</name>
</gene>
<protein>
    <recommendedName>
        <fullName evidence="2">Glycoside-hydrolase family GH114 TIM-barrel domain-containing protein</fullName>
    </recommendedName>
</protein>
<dbReference type="PROSITE" id="PS51257">
    <property type="entry name" value="PROKAR_LIPOPROTEIN"/>
    <property type="match status" value="1"/>
</dbReference>
<proteinExistence type="predicted"/>
<dbReference type="InterPro" id="IPR004352">
    <property type="entry name" value="GH114_TIM-barrel"/>
</dbReference>
<evidence type="ECO:0000256" key="1">
    <source>
        <dbReference type="SAM" id="SignalP"/>
    </source>
</evidence>
<dbReference type="InterPro" id="IPR013785">
    <property type="entry name" value="Aldolase_TIM"/>
</dbReference>
<feature type="signal peptide" evidence="1">
    <location>
        <begin position="1"/>
        <end position="27"/>
    </location>
</feature>
<evidence type="ECO:0000313" key="4">
    <source>
        <dbReference type="Proteomes" id="UP000274909"/>
    </source>
</evidence>
<dbReference type="Pfam" id="PF03537">
    <property type="entry name" value="Glyco_hydro_114"/>
    <property type="match status" value="1"/>
</dbReference>
<keyword evidence="4" id="KW-1185">Reference proteome</keyword>
<dbReference type="RefSeq" id="WP_127050705.1">
    <property type="nucleotide sequence ID" value="NZ_RZGZ01000003.1"/>
</dbReference>
<dbReference type="SUPFAM" id="SSF51445">
    <property type="entry name" value="(Trans)glycosidases"/>
    <property type="match status" value="1"/>
</dbReference>
<dbReference type="EMBL" id="RZGZ01000003">
    <property type="protein sequence ID" value="RUQ99143.1"/>
    <property type="molecule type" value="Genomic_DNA"/>
</dbReference>
<dbReference type="Proteomes" id="UP000274909">
    <property type="component" value="Unassembled WGS sequence"/>
</dbReference>
<dbReference type="AlphaFoldDB" id="A0A3S0X9A9"/>
<keyword evidence="1" id="KW-0732">Signal</keyword>
<dbReference type="InterPro" id="IPR017853">
    <property type="entry name" value="GH"/>
</dbReference>